<accession>A0A4Y8X689</accession>
<comment type="caution">
    <text evidence="1">The sequence shown here is derived from an EMBL/GenBank/DDBJ whole genome shotgun (WGS) entry which is preliminary data.</text>
</comment>
<dbReference type="RefSeq" id="WP_135028141.1">
    <property type="nucleotide sequence ID" value="NZ_BMLA01000001.1"/>
</dbReference>
<protein>
    <submittedName>
        <fullName evidence="1">Uncharacterized short protein YbdD (DUF466 family)</fullName>
    </submittedName>
</protein>
<evidence type="ECO:0000313" key="1">
    <source>
        <dbReference type="EMBL" id="MBB4882987.1"/>
    </source>
</evidence>
<reference evidence="1 2" key="1">
    <citation type="submission" date="2020-08" db="EMBL/GenBank/DDBJ databases">
        <title>Sequencing the genomes of 1000 actinobacteria strains.</title>
        <authorList>
            <person name="Klenk H.-P."/>
        </authorList>
    </citation>
    <scope>NUCLEOTIDE SEQUENCE [LARGE SCALE GENOMIC DNA]</scope>
    <source>
        <strain evidence="1 2">DSM 19079</strain>
    </source>
</reference>
<keyword evidence="2" id="KW-1185">Reference proteome</keyword>
<gene>
    <name evidence="1" type="ORF">BJ976_001338</name>
</gene>
<sequence length="75" mass="8394">MTSDVGASRSASAAPLARAWGAVRWWVRGVNGEAKYDAYLAHHRAHHPGEEPLTERQFWRAEYARQDANPGSRCC</sequence>
<dbReference type="InterPro" id="IPR007423">
    <property type="entry name" value="Sel_put"/>
</dbReference>
<evidence type="ECO:0000313" key="2">
    <source>
        <dbReference type="Proteomes" id="UP000560081"/>
    </source>
</evidence>
<proteinExistence type="predicted"/>
<dbReference type="OrthoDB" id="3541280at2"/>
<dbReference type="AlphaFoldDB" id="A0A4Y8X689"/>
<dbReference type="Proteomes" id="UP000560081">
    <property type="component" value="Unassembled WGS sequence"/>
</dbReference>
<name>A0A4Y8X689_9MICC</name>
<dbReference type="Pfam" id="PF04328">
    <property type="entry name" value="Sel_put"/>
    <property type="match status" value="1"/>
</dbReference>
<dbReference type="EMBL" id="JACHMC010000001">
    <property type="protein sequence ID" value="MBB4882987.1"/>
    <property type="molecule type" value="Genomic_DNA"/>
</dbReference>
<organism evidence="1 2">
    <name type="scientific">Micrococcus flavus</name>
    <dbReference type="NCBI Taxonomy" id="384602"/>
    <lineage>
        <taxon>Bacteria</taxon>
        <taxon>Bacillati</taxon>
        <taxon>Actinomycetota</taxon>
        <taxon>Actinomycetes</taxon>
        <taxon>Micrococcales</taxon>
        <taxon>Micrococcaceae</taxon>
        <taxon>Micrococcus</taxon>
    </lineage>
</organism>